<evidence type="ECO:0000313" key="6">
    <source>
        <dbReference type="EMBL" id="VDS07867.1"/>
    </source>
</evidence>
<dbReference type="Proteomes" id="UP000270743">
    <property type="component" value="Unassembled WGS sequence"/>
</dbReference>
<dbReference type="GO" id="GO:0030313">
    <property type="term" value="C:cell envelope"/>
    <property type="evidence" value="ECO:0007669"/>
    <property type="project" value="UniProtKB-SubCell"/>
</dbReference>
<keyword evidence="7" id="KW-1185">Reference proteome</keyword>
<accession>A0A3S4DUX9</accession>
<dbReference type="AlphaFoldDB" id="A0A3S4DUX9"/>
<evidence type="ECO:0000313" key="7">
    <source>
        <dbReference type="Proteomes" id="UP000270743"/>
    </source>
</evidence>
<evidence type="ECO:0000256" key="1">
    <source>
        <dbReference type="ARBA" id="ARBA00004196"/>
    </source>
</evidence>
<dbReference type="Pfam" id="PF13407">
    <property type="entry name" value="Peripla_BP_4"/>
    <property type="match status" value="1"/>
</dbReference>
<reference evidence="6 7" key="1">
    <citation type="submission" date="2018-12" db="EMBL/GenBank/DDBJ databases">
        <authorList>
            <person name="Criscuolo A."/>
        </authorList>
    </citation>
    <scope>NUCLEOTIDE SEQUENCE [LARGE SCALE GENOMIC DNA]</scope>
    <source>
        <strain evidence="6">ACIP1116241</strain>
    </source>
</reference>
<dbReference type="GO" id="GO:0030246">
    <property type="term" value="F:carbohydrate binding"/>
    <property type="evidence" value="ECO:0007669"/>
    <property type="project" value="UniProtKB-ARBA"/>
</dbReference>
<comment type="similarity">
    <text evidence="2">Belongs to the bacterial solute-binding protein 2 family.</text>
</comment>
<evidence type="ECO:0000259" key="5">
    <source>
        <dbReference type="Pfam" id="PF13407"/>
    </source>
</evidence>
<evidence type="ECO:0000256" key="4">
    <source>
        <dbReference type="SAM" id="SignalP"/>
    </source>
</evidence>
<dbReference type="Gene3D" id="3.40.50.2300">
    <property type="match status" value="2"/>
</dbReference>
<dbReference type="EMBL" id="UZWE01000024">
    <property type="protein sequence ID" value="VDS07867.1"/>
    <property type="molecule type" value="Genomic_DNA"/>
</dbReference>
<dbReference type="InterPro" id="IPR025997">
    <property type="entry name" value="SBP_2_dom"/>
</dbReference>
<organism evidence="6 7">
    <name type="scientific">Paracoccus haematequi</name>
    <dbReference type="NCBI Taxonomy" id="2491866"/>
    <lineage>
        <taxon>Bacteria</taxon>
        <taxon>Pseudomonadati</taxon>
        <taxon>Pseudomonadota</taxon>
        <taxon>Alphaproteobacteria</taxon>
        <taxon>Rhodobacterales</taxon>
        <taxon>Paracoccaceae</taxon>
        <taxon>Paracoccus</taxon>
    </lineage>
</organism>
<dbReference type="OrthoDB" id="9773673at2"/>
<protein>
    <submittedName>
        <fullName evidence="6">ABC transporter periplasmic-binding protein YtfQ</fullName>
    </submittedName>
</protein>
<evidence type="ECO:0000256" key="3">
    <source>
        <dbReference type="ARBA" id="ARBA00022729"/>
    </source>
</evidence>
<feature type="domain" description="Periplasmic binding protein" evidence="5">
    <location>
        <begin position="69"/>
        <end position="286"/>
    </location>
</feature>
<dbReference type="InterPro" id="IPR028082">
    <property type="entry name" value="Peripla_BP_I"/>
</dbReference>
<dbReference type="PANTHER" id="PTHR46847">
    <property type="entry name" value="D-ALLOSE-BINDING PERIPLASMIC PROTEIN-RELATED"/>
    <property type="match status" value="1"/>
</dbReference>
<sequence>MTILNAALLRMAGVCLAAVAVSTAQADVSELPADIRDELYNPEMMDPMQPLGDSAYRDWVAPKPPPWKIGFASSYAGNTWRAGVMDRLQSEIIPKWKELGLIEEVIITQSNLNDATQIQQIRQLVDQGVDAIIVCCSNPTALNASVEYAYQHDVPVFSGIGYLTSPYAVNSSANFVVGGNMMGEWMANEIGGKGNILVVEGIPGASASDSQNVGIEKALTAFPDVKVAGEVTGMWTDQVAQAEIQRWLATNPGELNGIIIQSASELGALRALQQSGRDMIPFTLGSEMGPLCFWRNNPDFVSAAIHAWPPGDDFEMIWNIMMRTLQGQGPKIQSILTKPVVMTKEDMLAQIPADCSEQSDGWYHPGIEAWAGKAYLDNFFLRPADPEAYDAASHPVKQ</sequence>
<dbReference type="SUPFAM" id="SSF53822">
    <property type="entry name" value="Periplasmic binding protein-like I"/>
    <property type="match status" value="1"/>
</dbReference>
<proteinExistence type="inferred from homology"/>
<feature type="chain" id="PRO_5018793895" evidence="4">
    <location>
        <begin position="27"/>
        <end position="398"/>
    </location>
</feature>
<feature type="signal peptide" evidence="4">
    <location>
        <begin position="1"/>
        <end position="26"/>
    </location>
</feature>
<comment type="subcellular location">
    <subcellularLocation>
        <location evidence="1">Cell envelope</location>
    </subcellularLocation>
</comment>
<dbReference type="CDD" id="cd06300">
    <property type="entry name" value="PBP1_ABC_sugar_binding-like"/>
    <property type="match status" value="1"/>
</dbReference>
<keyword evidence="3 4" id="KW-0732">Signal</keyword>
<evidence type="ECO:0000256" key="2">
    <source>
        <dbReference type="ARBA" id="ARBA00007639"/>
    </source>
</evidence>
<gene>
    <name evidence="6" type="primary">ytfQ_1</name>
    <name evidence="6" type="ORF">PARHAE_01046</name>
</gene>
<name>A0A3S4DUX9_9RHOB</name>
<dbReference type="PANTHER" id="PTHR46847:SF3">
    <property type="entry name" value="GALACTOFURANOSE-BINDING PROTEIN YTFQ"/>
    <property type="match status" value="1"/>
</dbReference>